<dbReference type="STRING" id="888064.HMPREF9088_2299"/>
<protein>
    <submittedName>
        <fullName evidence="1">Uncharacterized protein</fullName>
    </submittedName>
</protein>
<organism evidence="1 2">
    <name type="scientific">Enterococcus italicus (strain DSM 15952 / CCUG 50447 / LMG 22039 / TP 1.5)</name>
    <dbReference type="NCBI Taxonomy" id="888064"/>
    <lineage>
        <taxon>Bacteria</taxon>
        <taxon>Bacillati</taxon>
        <taxon>Bacillota</taxon>
        <taxon>Bacilli</taxon>
        <taxon>Lactobacillales</taxon>
        <taxon>Enterococcaceae</taxon>
        <taxon>Enterococcus</taxon>
    </lineage>
</organism>
<comment type="caution">
    <text evidence="1">The sequence shown here is derived from an EMBL/GenBank/DDBJ whole genome shotgun (WGS) entry which is preliminary data.</text>
</comment>
<dbReference type="Proteomes" id="UP000010296">
    <property type="component" value="Unassembled WGS sequence"/>
</dbReference>
<evidence type="ECO:0000313" key="2">
    <source>
        <dbReference type="Proteomes" id="UP000010296"/>
    </source>
</evidence>
<dbReference type="HOGENOM" id="CLU_212034_0_0_9"/>
<dbReference type="EMBL" id="AEPV01000097">
    <property type="protein sequence ID" value="EFU72863.1"/>
    <property type="molecule type" value="Genomic_DNA"/>
</dbReference>
<accession>E6LIV9</accession>
<evidence type="ECO:0000313" key="1">
    <source>
        <dbReference type="EMBL" id="EFU72863.1"/>
    </source>
</evidence>
<sequence>MFDNPILKKNKTKKLEGYHVCAFIFPMNEGRSVLKKPKTDRWK</sequence>
<dbReference type="AlphaFoldDB" id="E6LIV9"/>
<gene>
    <name evidence="1" type="ORF">HMPREF9088_2299</name>
</gene>
<proteinExistence type="predicted"/>
<name>E6LIV9_ENTI1</name>
<keyword evidence="2" id="KW-1185">Reference proteome</keyword>
<reference evidence="1 2" key="1">
    <citation type="submission" date="2010-12" db="EMBL/GenBank/DDBJ databases">
        <authorList>
            <person name="Muzny D."/>
            <person name="Qin X."/>
            <person name="Deng J."/>
            <person name="Jiang H."/>
            <person name="Liu Y."/>
            <person name="Qu J."/>
            <person name="Song X.-Z."/>
            <person name="Zhang L."/>
            <person name="Thornton R."/>
            <person name="Coyle M."/>
            <person name="Francisco L."/>
            <person name="Jackson L."/>
            <person name="Javaid M."/>
            <person name="Korchina V."/>
            <person name="Kovar C."/>
            <person name="Mata R."/>
            <person name="Mathew T."/>
            <person name="Ngo R."/>
            <person name="Nguyen L."/>
            <person name="Nguyen N."/>
            <person name="Okwuonu G."/>
            <person name="Ongeri F."/>
            <person name="Pham C."/>
            <person name="Simmons D."/>
            <person name="Wilczek-Boney K."/>
            <person name="Hale W."/>
            <person name="Jakkamsetti A."/>
            <person name="Pham P."/>
            <person name="Ruth R."/>
            <person name="San Lucas F."/>
            <person name="Warren J."/>
            <person name="Zhang J."/>
            <person name="Zhao Z."/>
            <person name="Zhou C."/>
            <person name="Zhu D."/>
            <person name="Lee S."/>
            <person name="Bess C."/>
            <person name="Blankenburg K."/>
            <person name="Forbes L."/>
            <person name="Fu Q."/>
            <person name="Gubbala S."/>
            <person name="Hirani K."/>
            <person name="Jayaseelan J.C."/>
            <person name="Lara F."/>
            <person name="Munidasa M."/>
            <person name="Palculict T."/>
            <person name="Patil S."/>
            <person name="Pu L.-L."/>
            <person name="Saada N."/>
            <person name="Tang L."/>
            <person name="Weissenberger G."/>
            <person name="Zhu Y."/>
            <person name="Hemphill L."/>
            <person name="Shang Y."/>
            <person name="Youmans B."/>
            <person name="Ayvaz T."/>
            <person name="Ross M."/>
            <person name="Santibanez J."/>
            <person name="Aqrawi P."/>
            <person name="Gross S."/>
            <person name="Joshi V."/>
            <person name="Fowler G."/>
            <person name="Nazareth L."/>
            <person name="Reid J."/>
            <person name="Worley K."/>
            <person name="Petrosino J."/>
            <person name="Highlander S."/>
            <person name="Gibbs R."/>
        </authorList>
    </citation>
    <scope>NUCLEOTIDE SEQUENCE [LARGE SCALE GENOMIC DNA]</scope>
    <source>
        <strain evidence="2">DSM 15952 / CCUG 50447 / LMG 22039 / TP 1.5</strain>
    </source>
</reference>